<dbReference type="EMBL" id="FNIL01000006">
    <property type="protein sequence ID" value="SDO07511.1"/>
    <property type="molecule type" value="Genomic_DNA"/>
</dbReference>
<feature type="transmembrane region" description="Helical" evidence="1">
    <location>
        <begin position="47"/>
        <end position="67"/>
    </location>
</feature>
<evidence type="ECO:0000313" key="3">
    <source>
        <dbReference type="Proteomes" id="UP000198778"/>
    </source>
</evidence>
<proteinExistence type="predicted"/>
<protein>
    <submittedName>
        <fullName evidence="2">Conserved hypothetical integral membrane protein</fullName>
    </submittedName>
</protein>
<dbReference type="Proteomes" id="UP000198778">
    <property type="component" value="Unassembled WGS sequence"/>
</dbReference>
<dbReference type="AlphaFoldDB" id="A0A1H0GLG6"/>
<evidence type="ECO:0000256" key="1">
    <source>
        <dbReference type="SAM" id="Phobius"/>
    </source>
</evidence>
<dbReference type="InterPro" id="IPR009526">
    <property type="entry name" value="DUF1146"/>
</dbReference>
<keyword evidence="1" id="KW-0472">Membrane</keyword>
<dbReference type="RefSeq" id="WP_090843050.1">
    <property type="nucleotide sequence ID" value="NZ_FNIL01000006.1"/>
</dbReference>
<keyword evidence="1" id="KW-0812">Transmembrane</keyword>
<keyword evidence="3" id="KW-1185">Reference proteome</keyword>
<organism evidence="2 3">
    <name type="scientific">Alkalicoccus daliensis</name>
    <dbReference type="NCBI Taxonomy" id="745820"/>
    <lineage>
        <taxon>Bacteria</taxon>
        <taxon>Bacillati</taxon>
        <taxon>Bacillota</taxon>
        <taxon>Bacilli</taxon>
        <taxon>Bacillales</taxon>
        <taxon>Bacillaceae</taxon>
        <taxon>Alkalicoccus</taxon>
    </lineage>
</organism>
<evidence type="ECO:0000313" key="2">
    <source>
        <dbReference type="EMBL" id="SDO07511.1"/>
    </source>
</evidence>
<feature type="transmembrane region" description="Helical" evidence="1">
    <location>
        <begin position="6"/>
        <end position="27"/>
    </location>
</feature>
<accession>A0A1H0GLG6</accession>
<name>A0A1H0GLG6_9BACI</name>
<reference evidence="3" key="1">
    <citation type="submission" date="2016-10" db="EMBL/GenBank/DDBJ databases">
        <authorList>
            <person name="Varghese N."/>
            <person name="Submissions S."/>
        </authorList>
    </citation>
    <scope>NUCLEOTIDE SEQUENCE [LARGE SCALE GENOMIC DNA]</scope>
    <source>
        <strain evidence="3">CGMCC 1.10369</strain>
    </source>
</reference>
<dbReference type="OrthoDB" id="1651016at2"/>
<keyword evidence="1" id="KW-1133">Transmembrane helix</keyword>
<gene>
    <name evidence="2" type="ORF">SAMN04488053_106150</name>
</gene>
<dbReference type="Pfam" id="PF06612">
    <property type="entry name" value="DUF1146"/>
    <property type="match status" value="1"/>
</dbReference>
<dbReference type="STRING" id="745820.SAMN04488053_106150"/>
<sequence length="77" mass="8943">MVETLGQQSLFSILVSLMVLVIVWWCIQSFRFDVFVKDPDGIKVKTLMILTTLALTHLVTSFILNYLNWATSLRYLF</sequence>